<dbReference type="RefSeq" id="WP_212506400.1">
    <property type="nucleotide sequence ID" value="NZ_CP060696.1"/>
</dbReference>
<evidence type="ECO:0000313" key="2">
    <source>
        <dbReference type="Proteomes" id="UP000516046"/>
    </source>
</evidence>
<dbReference type="Proteomes" id="UP000516046">
    <property type="component" value="Chromosome"/>
</dbReference>
<proteinExistence type="predicted"/>
<protein>
    <submittedName>
        <fullName evidence="1">Uncharacterized protein</fullName>
    </submittedName>
</protein>
<accession>A0A7G9WF70</accession>
<dbReference type="AlphaFoldDB" id="A0A7G9WF70"/>
<organism evidence="1 2">
    <name type="scientific">Caproicibacterium amylolyticum</name>
    <dbReference type="NCBI Taxonomy" id="2766537"/>
    <lineage>
        <taxon>Bacteria</taxon>
        <taxon>Bacillati</taxon>
        <taxon>Bacillota</taxon>
        <taxon>Clostridia</taxon>
        <taxon>Eubacteriales</taxon>
        <taxon>Oscillospiraceae</taxon>
        <taxon>Caproicibacterium</taxon>
    </lineage>
</organism>
<name>A0A7G9WF70_9FIRM</name>
<sequence>MTAADNPCYLCQRRALGCHGRCKDYITYTQYRQTLNQAKQADIGLQAYSSERYFKIQRRMHNVRK</sequence>
<evidence type="ECO:0000313" key="1">
    <source>
        <dbReference type="EMBL" id="QNO17332.1"/>
    </source>
</evidence>
<gene>
    <name evidence="1" type="ORF">H6X83_10305</name>
</gene>
<keyword evidence="2" id="KW-1185">Reference proteome</keyword>
<reference evidence="1 2" key="1">
    <citation type="submission" date="2020-08" db="EMBL/GenBank/DDBJ databases">
        <authorList>
            <person name="Ren C."/>
            <person name="Gu Y."/>
            <person name="Xu Y."/>
        </authorList>
    </citation>
    <scope>NUCLEOTIDE SEQUENCE [LARGE SCALE GENOMIC DNA]</scope>
    <source>
        <strain evidence="1 2">LBM18003</strain>
    </source>
</reference>
<dbReference type="EMBL" id="CP060696">
    <property type="protein sequence ID" value="QNO17332.1"/>
    <property type="molecule type" value="Genomic_DNA"/>
</dbReference>
<dbReference type="KEGG" id="caml:H6X83_10305"/>